<accession>A0A7W5APR6</accession>
<dbReference type="RefSeq" id="WP_183226246.1">
    <property type="nucleotide sequence ID" value="NZ_BMPW01000012.1"/>
</dbReference>
<comment type="caution">
    <text evidence="1">The sequence shown here is derived from an EMBL/GenBank/DDBJ whole genome shotgun (WGS) entry which is preliminary data.</text>
</comment>
<evidence type="ECO:0000313" key="1">
    <source>
        <dbReference type="EMBL" id="MBB3100187.1"/>
    </source>
</evidence>
<reference evidence="1 2" key="1">
    <citation type="submission" date="2020-08" db="EMBL/GenBank/DDBJ databases">
        <title>Genomic Encyclopedia of Type Strains, Phase III (KMG-III): the genomes of soil and plant-associated and newly described type strains.</title>
        <authorList>
            <person name="Whitman W."/>
        </authorList>
    </citation>
    <scope>NUCLEOTIDE SEQUENCE [LARGE SCALE GENOMIC DNA]</scope>
    <source>
        <strain evidence="1 2">CECT 3287</strain>
    </source>
</reference>
<proteinExistence type="predicted"/>
<keyword evidence="2" id="KW-1185">Reference proteome</keyword>
<sequence>MKLFRRRPVLPARSRPPLAAEERILAWSAVGDPAGTEHVVVATNHGLWLPSAVERLGWHEIHKAAWSGRELRITPAEVLAERDGYTVLVDGPEVSFLLLEPGELPDQVRTRVTRSVAYTTHHPLPGGAVRVVGRRVGGRDGLSWAVRYDSGTPAESPEIVEATGELVGAARSAADPAD</sequence>
<dbReference type="EMBL" id="JACHXF010000023">
    <property type="protein sequence ID" value="MBB3100187.1"/>
    <property type="molecule type" value="Genomic_DNA"/>
</dbReference>
<gene>
    <name evidence="1" type="ORF">FHR83_007907</name>
</gene>
<protein>
    <submittedName>
        <fullName evidence="1">Uncharacterized protein</fullName>
    </submittedName>
</protein>
<name>A0A7W5APR6_9ACTN</name>
<organism evidence="1 2">
    <name type="scientific">Actinoplanes campanulatus</name>
    <dbReference type="NCBI Taxonomy" id="113559"/>
    <lineage>
        <taxon>Bacteria</taxon>
        <taxon>Bacillati</taxon>
        <taxon>Actinomycetota</taxon>
        <taxon>Actinomycetes</taxon>
        <taxon>Micromonosporales</taxon>
        <taxon>Micromonosporaceae</taxon>
        <taxon>Actinoplanes</taxon>
    </lineage>
</organism>
<dbReference type="Proteomes" id="UP000590749">
    <property type="component" value="Unassembled WGS sequence"/>
</dbReference>
<evidence type="ECO:0000313" key="2">
    <source>
        <dbReference type="Proteomes" id="UP000590749"/>
    </source>
</evidence>
<dbReference type="AlphaFoldDB" id="A0A7W5APR6"/>